<dbReference type="GO" id="GO:0000922">
    <property type="term" value="C:spindle pole"/>
    <property type="evidence" value="ECO:0007669"/>
    <property type="project" value="InterPro"/>
</dbReference>
<evidence type="ECO:0000313" key="2">
    <source>
        <dbReference type="EMBL" id="KAI6649777.1"/>
    </source>
</evidence>
<dbReference type="PANTHER" id="PTHR22545:SF0">
    <property type="entry name" value="CENTROSOMAL PROTEIN OF 95 KDA"/>
    <property type="match status" value="1"/>
</dbReference>
<organism evidence="2 3">
    <name type="scientific">Oopsacas minuta</name>
    <dbReference type="NCBI Taxonomy" id="111878"/>
    <lineage>
        <taxon>Eukaryota</taxon>
        <taxon>Metazoa</taxon>
        <taxon>Porifera</taxon>
        <taxon>Hexactinellida</taxon>
        <taxon>Hexasterophora</taxon>
        <taxon>Lyssacinosida</taxon>
        <taxon>Leucopsacidae</taxon>
        <taxon>Oopsacas</taxon>
    </lineage>
</organism>
<protein>
    <submittedName>
        <fullName evidence="2">Centrosomal protein of 95 kDa-like</fullName>
    </submittedName>
</protein>
<feature type="compositionally biased region" description="Basic and acidic residues" evidence="1">
    <location>
        <begin position="516"/>
        <end position="527"/>
    </location>
</feature>
<evidence type="ECO:0000313" key="3">
    <source>
        <dbReference type="Proteomes" id="UP001165289"/>
    </source>
</evidence>
<feature type="region of interest" description="Disordered" evidence="1">
    <location>
        <begin position="416"/>
        <end position="451"/>
    </location>
</feature>
<dbReference type="EMBL" id="JAKMXF010000318">
    <property type="protein sequence ID" value="KAI6649777.1"/>
    <property type="molecule type" value="Genomic_DNA"/>
</dbReference>
<feature type="region of interest" description="Disordered" evidence="1">
    <location>
        <begin position="748"/>
        <end position="769"/>
    </location>
</feature>
<accession>A0AAV7JM28</accession>
<evidence type="ECO:0000256" key="1">
    <source>
        <dbReference type="SAM" id="MobiDB-lite"/>
    </source>
</evidence>
<dbReference type="Proteomes" id="UP001165289">
    <property type="component" value="Unassembled WGS sequence"/>
</dbReference>
<comment type="caution">
    <text evidence="2">The sequence shown here is derived from an EMBL/GenBank/DDBJ whole genome shotgun (WGS) entry which is preliminary data.</text>
</comment>
<gene>
    <name evidence="2" type="ORF">LOD99_6566</name>
</gene>
<dbReference type="AlphaFoldDB" id="A0AAV7JM28"/>
<reference evidence="2 3" key="1">
    <citation type="journal article" date="2023" name="BMC Biol.">
        <title>The compact genome of the sponge Oopsacas minuta (Hexactinellida) is lacking key metazoan core genes.</title>
        <authorList>
            <person name="Santini S."/>
            <person name="Schenkelaars Q."/>
            <person name="Jourda C."/>
            <person name="Duchesne M."/>
            <person name="Belahbib H."/>
            <person name="Rocher C."/>
            <person name="Selva M."/>
            <person name="Riesgo A."/>
            <person name="Vervoort M."/>
            <person name="Leys S.P."/>
            <person name="Kodjabachian L."/>
            <person name="Le Bivic A."/>
            <person name="Borchiellini C."/>
            <person name="Claverie J.M."/>
            <person name="Renard E."/>
        </authorList>
    </citation>
    <scope>NUCLEOTIDE SEQUENCE [LARGE SCALE GENOMIC DNA]</scope>
    <source>
        <strain evidence="2">SPO-2</strain>
    </source>
</reference>
<sequence>MSLLEQTLQMANTLLMRYCIPRIVYQISDCDSITFIALFESITHSAVPSVNRLPSLPQEHVDNYIIILSQISVFLPQDINLDHIDPTALSTHDSISIHNLLELMSVLGEILIENSSPQYDNTPSPLFADPPMYPDIIPGFSQESAGIPMTSYTNLNADELSLDRFQEKMERLHVTDDRYMTTQSPKTFQLLTDVATPDMRTNGLSHHTSLESIEILSLPSSHYGEQDSADERPLSPLPPFHDVDIQSLADTQEVPQISITELEHTNNTTQSPIPYPPVVILNRRNEGTGPLIPLNSVPLQRILTSDSDIYPRPEPIPRPFSPPRILSNMDSPNLEINSILISEDSLAIETDPNKTLTPQRTPHSMSKKKYKTEDLARMDSDNYCIVKDVHHGIFAPLTKPGITHKSPYSVPVIQKGNSKTLVRTPSKPLKSPGKLQRSSNKKDKVQFSQSTQFRDQIREIGKELLTNLNDTIQVGEKGIEAERRAEANNATVRRDILKHMYSQYMKDKKHEHKNSKKENKSNRKKQCEEFYDITNTSSTQDYVTEYDISNYDPPQDRVTRTDDNLFPMIKREFPYMELSPTASRRLWNKQIHQIESLTKSAKPTQTKQYRELLEAEKRQISTIDILNKDLQHARRVRDMQAKAHSEQLMKSQLRDRRTAQAKSKQYYKEYELRMKSRLQKKRTKEEVVFQKIFEDALDIQKERVKELRHFAREKQAVEMQAQQDSLQSLENYYKDRFTMLTEKITRETRDETKRKRNENIETKKMRREGRQRLEQEIQKLQDHIDDVENDTHFRELDAVKFRDSLRAATFLAPIK</sequence>
<dbReference type="PANTHER" id="PTHR22545">
    <property type="entry name" value="CENTROSOMAL PROTEIN OF 95 KDA"/>
    <property type="match status" value="1"/>
</dbReference>
<proteinExistence type="predicted"/>
<feature type="region of interest" description="Disordered" evidence="1">
    <location>
        <begin position="506"/>
        <end position="527"/>
    </location>
</feature>
<name>A0AAV7JM28_9METZ</name>
<keyword evidence="3" id="KW-1185">Reference proteome</keyword>
<dbReference type="GO" id="GO:0005813">
    <property type="term" value="C:centrosome"/>
    <property type="evidence" value="ECO:0007669"/>
    <property type="project" value="InterPro"/>
</dbReference>
<dbReference type="InterPro" id="IPR026619">
    <property type="entry name" value="CEP95"/>
</dbReference>